<evidence type="ECO:0000313" key="1">
    <source>
        <dbReference type="EMBL" id="HIT17748.1"/>
    </source>
</evidence>
<reference evidence="1" key="2">
    <citation type="journal article" date="2021" name="PeerJ">
        <title>Extensive microbial diversity within the chicken gut microbiome revealed by metagenomics and culture.</title>
        <authorList>
            <person name="Gilroy R."/>
            <person name="Ravi A."/>
            <person name="Getino M."/>
            <person name="Pursley I."/>
            <person name="Horton D.L."/>
            <person name="Alikhan N.F."/>
            <person name="Baker D."/>
            <person name="Gharbi K."/>
            <person name="Hall N."/>
            <person name="Watson M."/>
            <person name="Adriaenssens E.M."/>
            <person name="Foster-Nyarko E."/>
            <person name="Jarju S."/>
            <person name="Secka A."/>
            <person name="Antonio M."/>
            <person name="Oren A."/>
            <person name="Chaudhuri R.R."/>
            <person name="La Ragione R."/>
            <person name="Hildebrand F."/>
            <person name="Pallen M.J."/>
        </authorList>
    </citation>
    <scope>NUCLEOTIDE SEQUENCE</scope>
    <source>
        <strain evidence="1">14508</strain>
    </source>
</reference>
<dbReference type="AlphaFoldDB" id="A0A9D1GAF5"/>
<organism evidence="1 2">
    <name type="scientific">Candidatus Caccosoma faecigallinarum</name>
    <dbReference type="NCBI Taxonomy" id="2840720"/>
    <lineage>
        <taxon>Bacteria</taxon>
        <taxon>Bacillati</taxon>
        <taxon>Bacillota</taxon>
        <taxon>Bacillota incertae sedis</taxon>
        <taxon>Candidatus Caccosoma</taxon>
    </lineage>
</organism>
<evidence type="ECO:0008006" key="3">
    <source>
        <dbReference type="Google" id="ProtNLM"/>
    </source>
</evidence>
<name>A0A9D1GAF5_9FIRM</name>
<gene>
    <name evidence="1" type="ORF">IAD04_05185</name>
</gene>
<comment type="caution">
    <text evidence="1">The sequence shown here is derived from an EMBL/GenBank/DDBJ whole genome shotgun (WGS) entry which is preliminary data.</text>
</comment>
<dbReference type="EMBL" id="DVKI01000161">
    <property type="protein sequence ID" value="HIT17748.1"/>
    <property type="molecule type" value="Genomic_DNA"/>
</dbReference>
<accession>A0A9D1GAF5</accession>
<evidence type="ECO:0000313" key="2">
    <source>
        <dbReference type="Proteomes" id="UP000886893"/>
    </source>
</evidence>
<protein>
    <recommendedName>
        <fullName evidence="3">Single-stranded DNA-binding protein</fullName>
    </recommendedName>
</protein>
<sequence>MTNVVVLIGVIQKAYYDKQKDSYFVDLKLEKTIKNEAGTIEFETYKVKLWKGCYHDISSLSSFKPDLILGVKGRLEKDGEEVYVVAEKISFLGKNK</sequence>
<dbReference type="Proteomes" id="UP000886893">
    <property type="component" value="Unassembled WGS sequence"/>
</dbReference>
<proteinExistence type="predicted"/>
<reference evidence="1" key="1">
    <citation type="submission" date="2020-10" db="EMBL/GenBank/DDBJ databases">
        <authorList>
            <person name="Gilroy R."/>
        </authorList>
    </citation>
    <scope>NUCLEOTIDE SEQUENCE</scope>
    <source>
        <strain evidence="1">14508</strain>
    </source>
</reference>